<keyword evidence="4" id="KW-0804">Transcription</keyword>
<dbReference type="InterPro" id="IPR016032">
    <property type="entry name" value="Sig_transdc_resp-reg_C-effctor"/>
</dbReference>
<keyword evidence="5" id="KW-0802">TPR repeat</keyword>
<dbReference type="InterPro" id="IPR051677">
    <property type="entry name" value="AfsR-DnrI-RedD_regulator"/>
</dbReference>
<feature type="domain" description="OmpR/PhoB-type" evidence="7">
    <location>
        <begin position="1"/>
        <end position="96"/>
    </location>
</feature>
<dbReference type="InterPro" id="IPR011990">
    <property type="entry name" value="TPR-like_helical_dom_sf"/>
</dbReference>
<evidence type="ECO:0000256" key="6">
    <source>
        <dbReference type="PROSITE-ProRule" id="PRU01091"/>
    </source>
</evidence>
<gene>
    <name evidence="8" type="ORF">Asi02nite_69650</name>
</gene>
<dbReference type="InterPro" id="IPR027417">
    <property type="entry name" value="P-loop_NTPase"/>
</dbReference>
<evidence type="ECO:0000259" key="7">
    <source>
        <dbReference type="PROSITE" id="PS51755"/>
    </source>
</evidence>
<keyword evidence="2" id="KW-0805">Transcription regulation</keyword>
<dbReference type="RefSeq" id="WP_203718301.1">
    <property type="nucleotide sequence ID" value="NZ_BONE01000090.1"/>
</dbReference>
<evidence type="ECO:0000256" key="3">
    <source>
        <dbReference type="ARBA" id="ARBA00023125"/>
    </source>
</evidence>
<name>A0ABQ4D1N6_9ACTN</name>
<evidence type="ECO:0000313" key="8">
    <source>
        <dbReference type="EMBL" id="GIF77447.1"/>
    </source>
</evidence>
<dbReference type="SUPFAM" id="SSF52540">
    <property type="entry name" value="P-loop containing nucleoside triphosphate hydrolases"/>
    <property type="match status" value="1"/>
</dbReference>
<dbReference type="PROSITE" id="PS50005">
    <property type="entry name" value="TPR"/>
    <property type="match status" value="1"/>
</dbReference>
<dbReference type="PANTHER" id="PTHR35807:SF1">
    <property type="entry name" value="TRANSCRIPTIONAL REGULATOR REDD"/>
    <property type="match status" value="1"/>
</dbReference>
<dbReference type="Gene3D" id="1.25.40.10">
    <property type="entry name" value="Tetratricopeptide repeat domain"/>
    <property type="match status" value="2"/>
</dbReference>
<evidence type="ECO:0000313" key="9">
    <source>
        <dbReference type="Proteomes" id="UP000604117"/>
    </source>
</evidence>
<evidence type="ECO:0000256" key="2">
    <source>
        <dbReference type="ARBA" id="ARBA00023015"/>
    </source>
</evidence>
<keyword evidence="9" id="KW-1185">Reference proteome</keyword>
<dbReference type="InterPro" id="IPR005158">
    <property type="entry name" value="BTAD"/>
</dbReference>
<dbReference type="InterPro" id="IPR036388">
    <property type="entry name" value="WH-like_DNA-bd_sf"/>
</dbReference>
<dbReference type="PANTHER" id="PTHR35807">
    <property type="entry name" value="TRANSCRIPTIONAL REGULATOR REDD-RELATED"/>
    <property type="match status" value="1"/>
</dbReference>
<dbReference type="InterPro" id="IPR001867">
    <property type="entry name" value="OmpR/PhoB-type_DNA-bd"/>
</dbReference>
<accession>A0ABQ4D1N6</accession>
<dbReference type="Pfam" id="PF13424">
    <property type="entry name" value="TPR_12"/>
    <property type="match status" value="1"/>
</dbReference>
<dbReference type="EMBL" id="BONE01000090">
    <property type="protein sequence ID" value="GIF77447.1"/>
    <property type="molecule type" value="Genomic_DNA"/>
</dbReference>
<dbReference type="SMART" id="SM00028">
    <property type="entry name" value="TPR"/>
    <property type="match status" value="5"/>
</dbReference>
<feature type="DNA-binding region" description="OmpR/PhoB-type" evidence="6">
    <location>
        <begin position="1"/>
        <end position="96"/>
    </location>
</feature>
<dbReference type="InterPro" id="IPR002182">
    <property type="entry name" value="NB-ARC"/>
</dbReference>
<evidence type="ECO:0000256" key="5">
    <source>
        <dbReference type="PROSITE-ProRule" id="PRU00339"/>
    </source>
</evidence>
<reference evidence="8 9" key="1">
    <citation type="submission" date="2021-01" db="EMBL/GenBank/DDBJ databases">
        <title>Whole genome shotgun sequence of Asanoa siamensis NBRC 107932.</title>
        <authorList>
            <person name="Komaki H."/>
            <person name="Tamura T."/>
        </authorList>
    </citation>
    <scope>NUCLEOTIDE SEQUENCE [LARGE SCALE GENOMIC DNA]</scope>
    <source>
        <strain evidence="8 9">NBRC 107932</strain>
    </source>
</reference>
<keyword evidence="3 6" id="KW-0238">DNA-binding</keyword>
<dbReference type="CDD" id="cd15831">
    <property type="entry name" value="BTAD"/>
    <property type="match status" value="1"/>
</dbReference>
<organism evidence="8 9">
    <name type="scientific">Asanoa siamensis</name>
    <dbReference type="NCBI Taxonomy" id="926357"/>
    <lineage>
        <taxon>Bacteria</taxon>
        <taxon>Bacillati</taxon>
        <taxon>Actinomycetota</taxon>
        <taxon>Actinomycetes</taxon>
        <taxon>Micromonosporales</taxon>
        <taxon>Micromonosporaceae</taxon>
        <taxon>Asanoa</taxon>
    </lineage>
</organism>
<dbReference type="Gene3D" id="1.10.10.10">
    <property type="entry name" value="Winged helix-like DNA-binding domain superfamily/Winged helix DNA-binding domain"/>
    <property type="match status" value="1"/>
</dbReference>
<dbReference type="SMART" id="SM01043">
    <property type="entry name" value="BTAD"/>
    <property type="match status" value="1"/>
</dbReference>
<dbReference type="Pfam" id="PF00931">
    <property type="entry name" value="NB-ARC"/>
    <property type="match status" value="1"/>
</dbReference>
<evidence type="ECO:0000256" key="4">
    <source>
        <dbReference type="ARBA" id="ARBA00023163"/>
    </source>
</evidence>
<evidence type="ECO:0000256" key="1">
    <source>
        <dbReference type="ARBA" id="ARBA00005820"/>
    </source>
</evidence>
<dbReference type="Pfam" id="PF00486">
    <property type="entry name" value="Trans_reg_C"/>
    <property type="match status" value="1"/>
</dbReference>
<dbReference type="PROSITE" id="PS51755">
    <property type="entry name" value="OMPR_PHOB"/>
    <property type="match status" value="1"/>
</dbReference>
<dbReference type="Gene3D" id="3.40.50.300">
    <property type="entry name" value="P-loop containing nucleotide triphosphate hydrolases"/>
    <property type="match status" value="1"/>
</dbReference>
<comment type="similarity">
    <text evidence="1">Belongs to the AfsR/DnrI/RedD regulatory family.</text>
</comment>
<dbReference type="SMART" id="SM00862">
    <property type="entry name" value="Trans_reg_C"/>
    <property type="match status" value="1"/>
</dbReference>
<sequence length="934" mass="102191">MARVQFKLLGPLEVRVDDQLLQIGSPKHRILLASLLLEPGRTVGTAELIEAIWGAAPPDNQRSALQVCVARTRALLEKTLGSSLISTERDGYRIDVDPDTVDVQVFQAWLSQARQRAAASDDDGEARALAQALTLWRGEALADIPSDALHAQCGQMLIEHRLRAAERQIDLQLRAGRHVDVVSELTTLAARNPLREKLWLQLMTALDRCGRRAEALTTFHTARRRLADEIGIQPGDDLQQLYLRILRGGSGPSEGGPSAPPVPRQLPTEVTGFAGRAMHLRQLNGVLERHERDLTDRSTVLILNGMAGVGKTALAAHWARSVADHFPDGQLWLNLRGYDYRDALAPQQALTFVLRSLGVPGAKLPPDLEGQAALYRTITDGRRLLIVLDNAAASDQIRSLLPGGVGHFVLVTGRNEFSGLVVGEGATTVGLELFTTDEARQMLRSRIGHRKIAAELDVADRVIERCGRLPLALAIAAARAVARPAFPLSVLERQLADTPNDLDAFSGPDIDTDVRAVFSWSYRRLAAPAARLFRLLGLHPAADVSTAAAASLAGLTAQQVRPLLETLAAAHLVVEHQPERFVLHDLLQAYGQELALALEPPAERAAAQRRLLEWMTRSAFMGRPLLQPSESQVELPTVSDGVEPVRFTGERDAREWFEAERRVLVGGVHLAETTGSDDLCWRLAYAIWVHLQLTGAWDDLFTTHQAGLRAAERIGDQLGLIHMHSGVGNIQRVTGQSREAIRTHRAALTIARATAEELSIAMVLNNLGAAHRDAGDLDQALTCFRESCRLQEGNGRRGNLAITRYQIGLTLTAAGRIAEAIPALSRARRAFQGLGHRRADARTAQALAAAYELVEQYHEAARHHGSAAAVYRDLGDRCYEAAALTQLGHAYRRSGQNERCRDAWQRARAIYEELGSHEAHVVGVHLEHVQKDAA</sequence>
<feature type="repeat" description="TPR" evidence="5">
    <location>
        <begin position="761"/>
        <end position="794"/>
    </location>
</feature>
<dbReference type="PRINTS" id="PR00364">
    <property type="entry name" value="DISEASERSIST"/>
</dbReference>
<dbReference type="Proteomes" id="UP000604117">
    <property type="component" value="Unassembled WGS sequence"/>
</dbReference>
<dbReference type="Pfam" id="PF03704">
    <property type="entry name" value="BTAD"/>
    <property type="match status" value="1"/>
</dbReference>
<proteinExistence type="inferred from homology"/>
<comment type="caution">
    <text evidence="8">The sequence shown here is derived from an EMBL/GenBank/DDBJ whole genome shotgun (WGS) entry which is preliminary data.</text>
</comment>
<protein>
    <submittedName>
        <fullName evidence="8">SARP family transcriptional regulator</fullName>
    </submittedName>
</protein>
<dbReference type="InterPro" id="IPR019734">
    <property type="entry name" value="TPR_rpt"/>
</dbReference>
<dbReference type="SUPFAM" id="SSF48452">
    <property type="entry name" value="TPR-like"/>
    <property type="match status" value="2"/>
</dbReference>
<dbReference type="SUPFAM" id="SSF46894">
    <property type="entry name" value="C-terminal effector domain of the bipartite response regulators"/>
    <property type="match status" value="1"/>
</dbReference>